<dbReference type="OrthoDB" id="1683648at2"/>
<dbReference type="EMBL" id="NIBG01000003">
    <property type="protein sequence ID" value="PAB60455.1"/>
    <property type="molecule type" value="Genomic_DNA"/>
</dbReference>
<evidence type="ECO:0008006" key="6">
    <source>
        <dbReference type="Google" id="ProtNLM"/>
    </source>
</evidence>
<gene>
    <name evidence="4" type="ORF">CCE28_06045</name>
</gene>
<dbReference type="Pfam" id="PF08141">
    <property type="entry name" value="SspH"/>
    <property type="match status" value="1"/>
</dbReference>
<name>A0A267MNK2_9FIRM</name>
<reference evidence="4 5" key="1">
    <citation type="submission" date="2017-06" db="EMBL/GenBank/DDBJ databases">
        <title>Draft genome sequence of anaerobic fermentative bacterium Anaeromicrobium sediminis DY2726D isolated from West Pacific Ocean sediments.</title>
        <authorList>
            <person name="Zeng X."/>
        </authorList>
    </citation>
    <scope>NUCLEOTIDE SEQUENCE [LARGE SCALE GENOMIC DNA]</scope>
    <source>
        <strain evidence="4 5">DY2726D</strain>
    </source>
</reference>
<dbReference type="GO" id="GO:0042601">
    <property type="term" value="C:endospore-forming forespore"/>
    <property type="evidence" value="ECO:0007669"/>
    <property type="project" value="InterPro"/>
</dbReference>
<evidence type="ECO:0000256" key="3">
    <source>
        <dbReference type="ARBA" id="ARBA00022969"/>
    </source>
</evidence>
<comment type="subcellular location">
    <subcellularLocation>
        <location evidence="1">Spore core</location>
    </subcellularLocation>
</comment>
<dbReference type="GO" id="GO:0030435">
    <property type="term" value="P:sporulation resulting in formation of a cellular spore"/>
    <property type="evidence" value="ECO:0007669"/>
    <property type="project" value="UniProtKB-KW"/>
</dbReference>
<keyword evidence="5" id="KW-1185">Reference proteome</keyword>
<dbReference type="RefSeq" id="WP_095131981.1">
    <property type="nucleotide sequence ID" value="NZ_NIBG01000003.1"/>
</dbReference>
<accession>A0A267MNK2</accession>
<organism evidence="4 5">
    <name type="scientific">Anaeromicrobium sediminis</name>
    <dbReference type="NCBI Taxonomy" id="1478221"/>
    <lineage>
        <taxon>Bacteria</taxon>
        <taxon>Bacillati</taxon>
        <taxon>Bacillota</taxon>
        <taxon>Clostridia</taxon>
        <taxon>Peptostreptococcales</taxon>
        <taxon>Thermotaleaceae</taxon>
        <taxon>Anaeromicrobium</taxon>
    </lineage>
</organism>
<dbReference type="Proteomes" id="UP000216024">
    <property type="component" value="Unassembled WGS sequence"/>
</dbReference>
<protein>
    <recommendedName>
        <fullName evidence="6">H-type small acid-soluble spore protein</fullName>
    </recommendedName>
</protein>
<dbReference type="GO" id="GO:0030436">
    <property type="term" value="P:asexual sporulation"/>
    <property type="evidence" value="ECO:0007669"/>
    <property type="project" value="InterPro"/>
</dbReference>
<evidence type="ECO:0000256" key="1">
    <source>
        <dbReference type="ARBA" id="ARBA00004288"/>
    </source>
</evidence>
<dbReference type="InterPro" id="IPR012610">
    <property type="entry name" value="SASP_SspH"/>
</dbReference>
<evidence type="ECO:0000313" key="5">
    <source>
        <dbReference type="Proteomes" id="UP000216024"/>
    </source>
</evidence>
<comment type="caution">
    <text evidence="4">The sequence shown here is derived from an EMBL/GenBank/DDBJ whole genome shotgun (WGS) entry which is preliminary data.</text>
</comment>
<evidence type="ECO:0000313" key="4">
    <source>
        <dbReference type="EMBL" id="PAB60455.1"/>
    </source>
</evidence>
<comment type="similarity">
    <text evidence="2">Belongs to the SspH family.</text>
</comment>
<proteinExistence type="inferred from homology"/>
<dbReference type="AlphaFoldDB" id="A0A267MNK2"/>
<evidence type="ECO:0000256" key="2">
    <source>
        <dbReference type="ARBA" id="ARBA00006573"/>
    </source>
</evidence>
<sequence length="63" mass="7226">MDKNRVKDIMDADENLEVLYRGTSVWVEDVSSSQEEATVKVLETDELIQVPTSELRETGRELK</sequence>
<keyword evidence="3" id="KW-0749">Sporulation</keyword>